<accession>A0A1Y0EKV7</accession>
<dbReference type="PANTHER" id="PTHR46797">
    <property type="entry name" value="HTH-TYPE TRANSCRIPTIONAL REGULATOR"/>
    <property type="match status" value="1"/>
</dbReference>
<dbReference type="SMART" id="SM00530">
    <property type="entry name" value="HTH_XRE"/>
    <property type="match status" value="1"/>
</dbReference>
<feature type="domain" description="HTH cro/C1-type" evidence="2">
    <location>
        <begin position="13"/>
        <end position="67"/>
    </location>
</feature>
<evidence type="ECO:0000313" key="4">
    <source>
        <dbReference type="Proteomes" id="UP000196138"/>
    </source>
</evidence>
<reference evidence="3 4" key="1">
    <citation type="submission" date="2017-05" db="EMBL/GenBank/DDBJ databases">
        <authorList>
            <person name="Song R."/>
            <person name="Chenine A.L."/>
            <person name="Ruprecht R.M."/>
        </authorList>
    </citation>
    <scope>NUCLEOTIDE SEQUENCE [LARGE SCALE GENOMIC DNA]</scope>
    <source>
        <strain evidence="3 4">DSM 26136</strain>
    </source>
</reference>
<dbReference type="CDD" id="cd00093">
    <property type="entry name" value="HTH_XRE"/>
    <property type="match status" value="1"/>
</dbReference>
<evidence type="ECO:0000259" key="2">
    <source>
        <dbReference type="PROSITE" id="PS50943"/>
    </source>
</evidence>
<dbReference type="SUPFAM" id="SSF47413">
    <property type="entry name" value="lambda repressor-like DNA-binding domains"/>
    <property type="match status" value="1"/>
</dbReference>
<dbReference type="OrthoDB" id="8527856at2"/>
<dbReference type="GO" id="GO:0005829">
    <property type="term" value="C:cytosol"/>
    <property type="evidence" value="ECO:0007669"/>
    <property type="project" value="TreeGrafter"/>
</dbReference>
<evidence type="ECO:0000256" key="1">
    <source>
        <dbReference type="ARBA" id="ARBA00023125"/>
    </source>
</evidence>
<dbReference type="GO" id="GO:0003700">
    <property type="term" value="F:DNA-binding transcription factor activity"/>
    <property type="evidence" value="ECO:0007669"/>
    <property type="project" value="TreeGrafter"/>
</dbReference>
<dbReference type="Proteomes" id="UP000196138">
    <property type="component" value="Chromosome"/>
</dbReference>
<dbReference type="Gene3D" id="1.10.260.40">
    <property type="entry name" value="lambda repressor-like DNA-binding domains"/>
    <property type="match status" value="1"/>
</dbReference>
<dbReference type="InterPro" id="IPR010982">
    <property type="entry name" value="Lambda_DNA-bd_dom_sf"/>
</dbReference>
<dbReference type="GO" id="GO:0003677">
    <property type="term" value="F:DNA binding"/>
    <property type="evidence" value="ECO:0007669"/>
    <property type="project" value="UniProtKB-KW"/>
</dbReference>
<evidence type="ECO:0000313" key="3">
    <source>
        <dbReference type="EMBL" id="ARU04206.1"/>
    </source>
</evidence>
<dbReference type="AlphaFoldDB" id="A0A1Y0EKV7"/>
<dbReference type="InterPro" id="IPR050807">
    <property type="entry name" value="TransReg_Diox_bact_type"/>
</dbReference>
<dbReference type="InterPro" id="IPR001387">
    <property type="entry name" value="Cro/C1-type_HTH"/>
</dbReference>
<organism evidence="3 4">
    <name type="scientific">Comamonas serinivorans</name>
    <dbReference type="NCBI Taxonomy" id="1082851"/>
    <lineage>
        <taxon>Bacteria</taxon>
        <taxon>Pseudomonadati</taxon>
        <taxon>Pseudomonadota</taxon>
        <taxon>Betaproteobacteria</taxon>
        <taxon>Burkholderiales</taxon>
        <taxon>Comamonadaceae</taxon>
        <taxon>Comamonas</taxon>
    </lineage>
</organism>
<sequence length="90" mass="10013">MAVQFLLDFGLAVRQQREARGWSQELLAEHAGLNRCYIGEIERGQVVPSLLTLQKLAHAMQLRPTELMACGETIASRRHANQARLMAIAG</sequence>
<name>A0A1Y0EKV7_9BURK</name>
<dbReference type="PROSITE" id="PS50943">
    <property type="entry name" value="HTH_CROC1"/>
    <property type="match status" value="1"/>
</dbReference>
<gene>
    <name evidence="3" type="ORF">CCO03_05515</name>
</gene>
<dbReference type="PANTHER" id="PTHR46797:SF1">
    <property type="entry name" value="METHYLPHOSPHONATE SYNTHASE"/>
    <property type="match status" value="1"/>
</dbReference>
<protein>
    <submittedName>
        <fullName evidence="3">Transcriptional regulator</fullName>
    </submittedName>
</protein>
<dbReference type="KEGG" id="cser:CCO03_05515"/>
<keyword evidence="1" id="KW-0238">DNA-binding</keyword>
<dbReference type="Pfam" id="PF01381">
    <property type="entry name" value="HTH_3"/>
    <property type="match status" value="1"/>
</dbReference>
<proteinExistence type="predicted"/>
<dbReference type="EMBL" id="CP021455">
    <property type="protein sequence ID" value="ARU04206.1"/>
    <property type="molecule type" value="Genomic_DNA"/>
</dbReference>
<dbReference type="RefSeq" id="WP_087278305.1">
    <property type="nucleotide sequence ID" value="NZ_CP021455.1"/>
</dbReference>
<keyword evidence="4" id="KW-1185">Reference proteome</keyword>